<sequence>MTPSWYDLLDVAPDASEAEIRAAWKAAIADLDPSDRRFRLYNQAAETLLDPQRRAAHDEALAADAAEDEPEAAVEESPVVAAAPATVATTDDAQGDEARDVTPGPVADEATGSRTRRTVPAWLLATLAMLTALTLAACVYVLVERPSDAAVEDSTRAAQAAAERAIGPILSYDALHLDEDQQAAHSYMTSAYRKDYDKLFEVIKQNAPATKTIVKADVVRSGIVRSGEDRVEVLLFVNRPTTNKQVTEPVVYKDQVTVTMQKVDGDWLVADLQTSPVGQ</sequence>
<dbReference type="SUPFAM" id="SSF46565">
    <property type="entry name" value="Chaperone J-domain"/>
    <property type="match status" value="1"/>
</dbReference>
<keyword evidence="4" id="KW-0812">Transmembrane</keyword>
<feature type="region of interest" description="Disordered" evidence="3">
    <location>
        <begin position="58"/>
        <end position="113"/>
    </location>
</feature>
<feature type="compositionally biased region" description="Low complexity" evidence="3">
    <location>
        <begin position="75"/>
        <end position="92"/>
    </location>
</feature>
<gene>
    <name evidence="6" type="ORF">H5V45_08095</name>
</gene>
<dbReference type="AlphaFoldDB" id="A0A7X0VA73"/>
<reference evidence="6 7" key="1">
    <citation type="submission" date="2020-08" db="EMBL/GenBank/DDBJ databases">
        <authorList>
            <person name="Seo M.-J."/>
        </authorList>
    </citation>
    <scope>NUCLEOTIDE SEQUENCE [LARGE SCALE GENOMIC DNA]</scope>
    <source>
        <strain evidence="6 7">KIGAM211</strain>
    </source>
</reference>
<feature type="compositionally biased region" description="Acidic residues" evidence="3">
    <location>
        <begin position="65"/>
        <end position="74"/>
    </location>
</feature>
<dbReference type="PANTHER" id="PTHR37042">
    <property type="entry name" value="OUTER MEMBRANE PROTEIN RV1973"/>
    <property type="match status" value="1"/>
</dbReference>
<dbReference type="PANTHER" id="PTHR37042:SF4">
    <property type="entry name" value="OUTER MEMBRANE PROTEIN RV1973"/>
    <property type="match status" value="1"/>
</dbReference>
<dbReference type="GO" id="GO:0016020">
    <property type="term" value="C:membrane"/>
    <property type="evidence" value="ECO:0007669"/>
    <property type="project" value="UniProtKB-SubCell"/>
</dbReference>
<evidence type="ECO:0000256" key="4">
    <source>
        <dbReference type="SAM" id="Phobius"/>
    </source>
</evidence>
<dbReference type="InterPro" id="IPR001623">
    <property type="entry name" value="DnaJ_domain"/>
</dbReference>
<evidence type="ECO:0000256" key="1">
    <source>
        <dbReference type="ARBA" id="ARBA00004370"/>
    </source>
</evidence>
<evidence type="ECO:0000313" key="6">
    <source>
        <dbReference type="EMBL" id="MBB6627281.1"/>
    </source>
</evidence>
<accession>A0A7X0VA73</accession>
<dbReference type="RefSeq" id="WP_185252459.1">
    <property type="nucleotide sequence ID" value="NZ_JACKXE010000001.1"/>
</dbReference>
<feature type="transmembrane region" description="Helical" evidence="4">
    <location>
        <begin position="121"/>
        <end position="143"/>
    </location>
</feature>
<evidence type="ECO:0000259" key="5">
    <source>
        <dbReference type="PROSITE" id="PS50076"/>
    </source>
</evidence>
<dbReference type="PROSITE" id="PS50076">
    <property type="entry name" value="DNAJ_2"/>
    <property type="match status" value="1"/>
</dbReference>
<evidence type="ECO:0000256" key="2">
    <source>
        <dbReference type="ARBA" id="ARBA00023136"/>
    </source>
</evidence>
<evidence type="ECO:0000313" key="7">
    <source>
        <dbReference type="Proteomes" id="UP000523955"/>
    </source>
</evidence>
<dbReference type="EMBL" id="JACKXE010000001">
    <property type="protein sequence ID" value="MBB6627281.1"/>
    <property type="molecule type" value="Genomic_DNA"/>
</dbReference>
<proteinExistence type="predicted"/>
<keyword evidence="4" id="KW-1133">Transmembrane helix</keyword>
<keyword evidence="7" id="KW-1185">Reference proteome</keyword>
<organism evidence="6 7">
    <name type="scientific">Nocardioides luti</name>
    <dbReference type="NCBI Taxonomy" id="2761101"/>
    <lineage>
        <taxon>Bacteria</taxon>
        <taxon>Bacillati</taxon>
        <taxon>Actinomycetota</taxon>
        <taxon>Actinomycetes</taxon>
        <taxon>Propionibacteriales</taxon>
        <taxon>Nocardioidaceae</taxon>
        <taxon>Nocardioides</taxon>
    </lineage>
</organism>
<comment type="subcellular location">
    <subcellularLocation>
        <location evidence="1">Membrane</location>
    </subcellularLocation>
</comment>
<name>A0A7X0VA73_9ACTN</name>
<dbReference type="InterPro" id="IPR036869">
    <property type="entry name" value="J_dom_sf"/>
</dbReference>
<dbReference type="CDD" id="cd06257">
    <property type="entry name" value="DnaJ"/>
    <property type="match status" value="1"/>
</dbReference>
<keyword evidence="2 4" id="KW-0472">Membrane</keyword>
<feature type="domain" description="J" evidence="5">
    <location>
        <begin position="4"/>
        <end position="61"/>
    </location>
</feature>
<dbReference type="Gene3D" id="1.10.287.110">
    <property type="entry name" value="DnaJ domain"/>
    <property type="match status" value="1"/>
</dbReference>
<evidence type="ECO:0000256" key="3">
    <source>
        <dbReference type="SAM" id="MobiDB-lite"/>
    </source>
</evidence>
<protein>
    <recommendedName>
        <fullName evidence="5">J domain-containing protein</fullName>
    </recommendedName>
</protein>
<comment type="caution">
    <text evidence="6">The sequence shown here is derived from an EMBL/GenBank/DDBJ whole genome shotgun (WGS) entry which is preliminary data.</text>
</comment>
<dbReference type="Proteomes" id="UP000523955">
    <property type="component" value="Unassembled WGS sequence"/>
</dbReference>